<dbReference type="EMBL" id="OA572668">
    <property type="protein sequence ID" value="CAD7204581.1"/>
    <property type="molecule type" value="Genomic_DNA"/>
</dbReference>
<organism evidence="1">
    <name type="scientific">Timema douglasi</name>
    <name type="common">Walking stick</name>
    <dbReference type="NCBI Taxonomy" id="61478"/>
    <lineage>
        <taxon>Eukaryota</taxon>
        <taxon>Metazoa</taxon>
        <taxon>Ecdysozoa</taxon>
        <taxon>Arthropoda</taxon>
        <taxon>Hexapoda</taxon>
        <taxon>Insecta</taxon>
        <taxon>Pterygota</taxon>
        <taxon>Neoptera</taxon>
        <taxon>Polyneoptera</taxon>
        <taxon>Phasmatodea</taxon>
        <taxon>Timematodea</taxon>
        <taxon>Timematoidea</taxon>
        <taxon>Timematidae</taxon>
        <taxon>Timema</taxon>
    </lineage>
</organism>
<dbReference type="AlphaFoldDB" id="A0A7R8VTH8"/>
<gene>
    <name evidence="1" type="ORF">TDIB3V08_LOCUS10738</name>
</gene>
<proteinExistence type="predicted"/>
<name>A0A7R8VTH8_TIMDO</name>
<reference evidence="1" key="1">
    <citation type="submission" date="2020-11" db="EMBL/GenBank/DDBJ databases">
        <authorList>
            <person name="Tran Van P."/>
        </authorList>
    </citation>
    <scope>NUCLEOTIDE SEQUENCE</scope>
</reference>
<evidence type="ECO:0000313" key="1">
    <source>
        <dbReference type="EMBL" id="CAD7204581.1"/>
    </source>
</evidence>
<sequence length="160" mass="18040">MVLRRTISLVVERGNCCLNLTSARTLSPRQETNERYAVKIIRISLTVTAERAVKEATVLRHVDHDVFPLDELMVSAPRNEVWTYNNILPICFLDSDLDIVSTPVAVHVVINGFARKESLVLTPNVPLQSRLPVSFYYVAFLNQMQLGYFVVPGDLNSRAP</sequence>
<protein>
    <submittedName>
        <fullName evidence="1">Uncharacterized protein</fullName>
    </submittedName>
</protein>
<accession>A0A7R8VTH8</accession>